<evidence type="ECO:0000256" key="2">
    <source>
        <dbReference type="ARBA" id="ARBA00022630"/>
    </source>
</evidence>
<evidence type="ECO:0000256" key="3">
    <source>
        <dbReference type="ARBA" id="ARBA00022827"/>
    </source>
</evidence>
<evidence type="ECO:0000256" key="1">
    <source>
        <dbReference type="ARBA" id="ARBA00001974"/>
    </source>
</evidence>
<organism evidence="8">
    <name type="scientific">bioreactor metagenome</name>
    <dbReference type="NCBI Taxonomy" id="1076179"/>
    <lineage>
        <taxon>unclassified sequences</taxon>
        <taxon>metagenomes</taxon>
        <taxon>ecological metagenomes</taxon>
    </lineage>
</organism>
<evidence type="ECO:0000256" key="4">
    <source>
        <dbReference type="ARBA" id="ARBA00023002"/>
    </source>
</evidence>
<protein>
    <submittedName>
        <fullName evidence="8">L-aspartate oxidase</fullName>
        <ecNumber evidence="8">1.4.3.16</ecNumber>
    </submittedName>
</protein>
<gene>
    <name evidence="8" type="primary">nadB_27</name>
    <name evidence="8" type="ORF">SDC9_156771</name>
</gene>
<dbReference type="Pfam" id="PF02910">
    <property type="entry name" value="Succ_DH_flav_C"/>
    <property type="match status" value="1"/>
</dbReference>
<dbReference type="InterPro" id="IPR003953">
    <property type="entry name" value="FAD-dep_OxRdtase_2_FAD-bd"/>
</dbReference>
<dbReference type="GO" id="GO:0034628">
    <property type="term" value="P:'de novo' NAD+ biosynthetic process from L-aspartate"/>
    <property type="evidence" value="ECO:0007669"/>
    <property type="project" value="TreeGrafter"/>
</dbReference>
<comment type="cofactor">
    <cofactor evidence="1">
        <name>FAD</name>
        <dbReference type="ChEBI" id="CHEBI:57692"/>
    </cofactor>
</comment>
<comment type="caution">
    <text evidence="8">The sequence shown here is derived from an EMBL/GenBank/DDBJ whole genome shotgun (WGS) entry which is preliminary data.</text>
</comment>
<dbReference type="GO" id="GO:0008734">
    <property type="term" value="F:L-aspartate oxidase activity"/>
    <property type="evidence" value="ECO:0007669"/>
    <property type="project" value="UniProtKB-EC"/>
</dbReference>
<dbReference type="InterPro" id="IPR005288">
    <property type="entry name" value="NadB"/>
</dbReference>
<dbReference type="PANTHER" id="PTHR42716">
    <property type="entry name" value="L-ASPARTATE OXIDASE"/>
    <property type="match status" value="1"/>
</dbReference>
<feature type="coiled-coil region" evidence="5">
    <location>
        <begin position="118"/>
        <end position="145"/>
    </location>
</feature>
<dbReference type="SUPFAM" id="SSF51905">
    <property type="entry name" value="FAD/NAD(P)-binding domain"/>
    <property type="match status" value="1"/>
</dbReference>
<dbReference type="PANTHER" id="PTHR42716:SF2">
    <property type="entry name" value="L-ASPARTATE OXIDASE, CHLOROPLASTIC"/>
    <property type="match status" value="1"/>
</dbReference>
<dbReference type="InterPro" id="IPR015939">
    <property type="entry name" value="Fum_Rdtase/Succ_DH_flav-like_C"/>
</dbReference>
<reference evidence="8" key="1">
    <citation type="submission" date="2019-08" db="EMBL/GenBank/DDBJ databases">
        <authorList>
            <person name="Kucharzyk K."/>
            <person name="Murdoch R.W."/>
            <person name="Higgins S."/>
            <person name="Loffler F."/>
        </authorList>
    </citation>
    <scope>NUCLEOTIDE SEQUENCE</scope>
</reference>
<keyword evidence="5" id="KW-0175">Coiled coil</keyword>
<evidence type="ECO:0000259" key="7">
    <source>
        <dbReference type="Pfam" id="PF02910"/>
    </source>
</evidence>
<dbReference type="SUPFAM" id="SSF46977">
    <property type="entry name" value="Succinate dehydrogenase/fumarate reductase flavoprotein C-terminal domain"/>
    <property type="match status" value="1"/>
</dbReference>
<accession>A0A645F5D7</accession>
<dbReference type="EC" id="1.4.3.16" evidence="8"/>
<keyword evidence="4 8" id="KW-0560">Oxidoreductase</keyword>
<dbReference type="Gene3D" id="3.50.50.60">
    <property type="entry name" value="FAD/NAD(P)-binding domain"/>
    <property type="match status" value="1"/>
</dbReference>
<evidence type="ECO:0000259" key="6">
    <source>
        <dbReference type="Pfam" id="PF00890"/>
    </source>
</evidence>
<dbReference type="Gene3D" id="1.20.58.100">
    <property type="entry name" value="Fumarate reductase/succinate dehydrogenase flavoprotein-like, C-terminal domain"/>
    <property type="match status" value="1"/>
</dbReference>
<sequence length="203" mass="22928">MTDKIPVAPAAHYMVGGVRSDVNGRTNIDNLYVCGELASTGIMGANRLASNSLLECLVFGYRAVEDTKEISKANNGNEFIPDFKPKFRKDPSKEEMFQSLKVRISNLMNDNAGIIRNEKLLSEGLEILENEKEVLANEKDEYYSLLSYNLITVAELIIRPAIYRKESRGGHYREDYPQEENSFIKHIIQQKGKLITAIPVDVK</sequence>
<dbReference type="InterPro" id="IPR037099">
    <property type="entry name" value="Fum_R/Succ_DH_flav-like_C_sf"/>
</dbReference>
<evidence type="ECO:0000313" key="8">
    <source>
        <dbReference type="EMBL" id="MPN09481.1"/>
    </source>
</evidence>
<dbReference type="Pfam" id="PF00890">
    <property type="entry name" value="FAD_binding_2"/>
    <property type="match status" value="1"/>
</dbReference>
<keyword evidence="3" id="KW-0274">FAD</keyword>
<dbReference type="EMBL" id="VSSQ01055594">
    <property type="protein sequence ID" value="MPN09481.1"/>
    <property type="molecule type" value="Genomic_DNA"/>
</dbReference>
<dbReference type="AlphaFoldDB" id="A0A645F5D7"/>
<evidence type="ECO:0000256" key="5">
    <source>
        <dbReference type="SAM" id="Coils"/>
    </source>
</evidence>
<proteinExistence type="predicted"/>
<dbReference type="InterPro" id="IPR036188">
    <property type="entry name" value="FAD/NAD-bd_sf"/>
</dbReference>
<feature type="domain" description="Fumarate reductase/succinate dehydrogenase flavoprotein-like C-terminal" evidence="7">
    <location>
        <begin position="104"/>
        <end position="189"/>
    </location>
</feature>
<name>A0A645F5D7_9ZZZZ</name>
<feature type="domain" description="FAD-dependent oxidoreductase 2 FAD-binding" evidence="6">
    <location>
        <begin position="5"/>
        <end position="53"/>
    </location>
</feature>
<keyword evidence="2" id="KW-0285">Flavoprotein</keyword>